<evidence type="ECO:0000313" key="2">
    <source>
        <dbReference type="EMBL" id="KZS96726.1"/>
    </source>
</evidence>
<dbReference type="InterPro" id="IPR036188">
    <property type="entry name" value="FAD/NAD-bd_sf"/>
</dbReference>
<dbReference type="GO" id="GO:0050660">
    <property type="term" value="F:flavin adenine dinucleotide binding"/>
    <property type="evidence" value="ECO:0007669"/>
    <property type="project" value="TreeGrafter"/>
</dbReference>
<organism evidence="2 3">
    <name type="scientific">Sistotremastrum niveocremeum HHB9708</name>
    <dbReference type="NCBI Taxonomy" id="1314777"/>
    <lineage>
        <taxon>Eukaryota</taxon>
        <taxon>Fungi</taxon>
        <taxon>Dikarya</taxon>
        <taxon>Basidiomycota</taxon>
        <taxon>Agaricomycotina</taxon>
        <taxon>Agaricomycetes</taxon>
        <taxon>Sistotremastrales</taxon>
        <taxon>Sistotremastraceae</taxon>
        <taxon>Sertulicium</taxon>
        <taxon>Sertulicium niveocremeum</taxon>
    </lineage>
</organism>
<evidence type="ECO:0000313" key="3">
    <source>
        <dbReference type="Proteomes" id="UP000076722"/>
    </source>
</evidence>
<protein>
    <submittedName>
        <fullName evidence="2">FAD/NAD-binding domain-containing protein</fullName>
    </submittedName>
</protein>
<proteinExistence type="predicted"/>
<evidence type="ECO:0000256" key="1">
    <source>
        <dbReference type="ARBA" id="ARBA00023002"/>
    </source>
</evidence>
<dbReference type="InterPro" id="IPR050982">
    <property type="entry name" value="Auxin_biosynth/cation_transpt"/>
</dbReference>
<sequence length="610" mass="67786">MSATTETLPTLSTLGLQEAPAAAQVQAPAIAASWLKQFASNINEGNVDGIVAQFIPDSFWRDALALTWDFRTFHGQSEIRTFANERLSQVKVSDVSLQSGPHLDAIYQTPFPDIAWIQAFFTFSTEIGLGSGVLRLVPLPSGEWKAHTIFTKLEGIKGHPEQIGALRNQLPDHGLWIEKRRRELEFEDGDPTVIVIGGGQSGLDIGARLKALGLSTLILEKNPRVGDQWRNRYEALCLHDPVWYDHMPYLPFPSTWPVYCPAQKLADWLESYAHALELNVWTSALVSSAKYDESKQLWTVTLSRAGKTRTLTAKHVVFALGIGGGDWKIPPIPNQEDFKGKIVHSMKHTTAKGWEGKKALVVGACTSGHDIAHDFYNHGVDVTMFQRSSTYIMSTKNGFKVLFEGTYEESGPPTEIADRIIGSFPNRLTKLMHQRATKYIAQLDDQILQDLKKVGFRTNFGEDDSGFLFLALKRAGGYYLDVGASRLIADKKIKLKNDTQIKKFTKTGVEFENGSTLDADIVVFATGLGDSRFAIRQIVEPEVGAKLKPIWGIDGEGEVQSTWRGSGVDRLWVMMGNLAMCRDWSKAVALQIKAVEVGAWDGKQRYSRND</sequence>
<keyword evidence="1" id="KW-0560">Oxidoreductase</keyword>
<dbReference type="PANTHER" id="PTHR43539">
    <property type="entry name" value="FLAVIN-BINDING MONOOXYGENASE-LIKE PROTEIN (AFU_ORTHOLOGUE AFUA_4G09220)"/>
    <property type="match status" value="1"/>
</dbReference>
<reference evidence="2 3" key="1">
    <citation type="journal article" date="2016" name="Mol. Biol. Evol.">
        <title>Comparative Genomics of Early-Diverging Mushroom-Forming Fungi Provides Insights into the Origins of Lignocellulose Decay Capabilities.</title>
        <authorList>
            <person name="Nagy L.G."/>
            <person name="Riley R."/>
            <person name="Tritt A."/>
            <person name="Adam C."/>
            <person name="Daum C."/>
            <person name="Floudas D."/>
            <person name="Sun H."/>
            <person name="Yadav J.S."/>
            <person name="Pangilinan J."/>
            <person name="Larsson K.H."/>
            <person name="Matsuura K."/>
            <person name="Barry K."/>
            <person name="Labutti K."/>
            <person name="Kuo R."/>
            <person name="Ohm R.A."/>
            <person name="Bhattacharya S.S."/>
            <person name="Shirouzu T."/>
            <person name="Yoshinaga Y."/>
            <person name="Martin F.M."/>
            <person name="Grigoriev I.V."/>
            <person name="Hibbett D.S."/>
        </authorList>
    </citation>
    <scope>NUCLEOTIDE SEQUENCE [LARGE SCALE GENOMIC DNA]</scope>
    <source>
        <strain evidence="2 3">HHB9708</strain>
    </source>
</reference>
<dbReference type="SUPFAM" id="SSF51905">
    <property type="entry name" value="FAD/NAD(P)-binding domain"/>
    <property type="match status" value="2"/>
</dbReference>
<dbReference type="PRINTS" id="PR00411">
    <property type="entry name" value="PNDRDTASEI"/>
</dbReference>
<dbReference type="EMBL" id="KV419398">
    <property type="protein sequence ID" value="KZS96726.1"/>
    <property type="molecule type" value="Genomic_DNA"/>
</dbReference>
<keyword evidence="3" id="KW-1185">Reference proteome</keyword>
<dbReference type="Gene3D" id="3.50.50.60">
    <property type="entry name" value="FAD/NAD(P)-binding domain"/>
    <property type="match status" value="1"/>
</dbReference>
<gene>
    <name evidence="2" type="ORF">SISNIDRAFT_477532</name>
</gene>
<dbReference type="PANTHER" id="PTHR43539:SF68">
    <property type="entry name" value="FLAVIN-BINDING MONOOXYGENASE-LIKE PROTEIN (AFU_ORTHOLOGUE AFUA_4G09220)"/>
    <property type="match status" value="1"/>
</dbReference>
<dbReference type="AlphaFoldDB" id="A0A164YA35"/>
<dbReference type="Proteomes" id="UP000076722">
    <property type="component" value="Unassembled WGS sequence"/>
</dbReference>
<name>A0A164YA35_9AGAM</name>
<dbReference type="GO" id="GO:0004497">
    <property type="term" value="F:monooxygenase activity"/>
    <property type="evidence" value="ECO:0007669"/>
    <property type="project" value="TreeGrafter"/>
</dbReference>
<dbReference type="Pfam" id="PF13738">
    <property type="entry name" value="Pyr_redox_3"/>
    <property type="match status" value="1"/>
</dbReference>
<dbReference type="OrthoDB" id="74360at2759"/>
<dbReference type="STRING" id="1314777.A0A164YA35"/>
<accession>A0A164YA35</accession>